<feature type="transmembrane region" description="Helical" evidence="5">
    <location>
        <begin position="172"/>
        <end position="195"/>
    </location>
</feature>
<dbReference type="PANTHER" id="PTHR10846:SF8">
    <property type="entry name" value="INNER MEMBRANE PROTEIN YRBG"/>
    <property type="match status" value="1"/>
</dbReference>
<evidence type="ECO:0000256" key="1">
    <source>
        <dbReference type="ARBA" id="ARBA00004141"/>
    </source>
</evidence>
<dbReference type="InterPro" id="IPR044880">
    <property type="entry name" value="NCX_ion-bd_dom_sf"/>
</dbReference>
<dbReference type="Pfam" id="PF01699">
    <property type="entry name" value="Na_Ca_ex"/>
    <property type="match status" value="2"/>
</dbReference>
<name>A0ABW5IT81_9FLAO</name>
<feature type="domain" description="Sodium/calcium exchanger membrane region" evidence="6">
    <location>
        <begin position="5"/>
        <end position="150"/>
    </location>
</feature>
<evidence type="ECO:0000313" key="7">
    <source>
        <dbReference type="EMBL" id="MFD2516639.1"/>
    </source>
</evidence>
<keyword evidence="2 5" id="KW-0812">Transmembrane</keyword>
<keyword evidence="4 5" id="KW-0472">Membrane</keyword>
<gene>
    <name evidence="7" type="ORF">ACFSTG_01900</name>
</gene>
<dbReference type="PANTHER" id="PTHR10846">
    <property type="entry name" value="SODIUM/POTASSIUM/CALCIUM EXCHANGER"/>
    <property type="match status" value="1"/>
</dbReference>
<feature type="transmembrane region" description="Helical" evidence="5">
    <location>
        <begin position="272"/>
        <end position="290"/>
    </location>
</feature>
<evidence type="ECO:0000313" key="8">
    <source>
        <dbReference type="Proteomes" id="UP001597468"/>
    </source>
</evidence>
<evidence type="ECO:0000256" key="5">
    <source>
        <dbReference type="SAM" id="Phobius"/>
    </source>
</evidence>
<dbReference type="InterPro" id="IPR004481">
    <property type="entry name" value="K/Na/Ca-exchanger"/>
</dbReference>
<evidence type="ECO:0000259" key="6">
    <source>
        <dbReference type="Pfam" id="PF01699"/>
    </source>
</evidence>
<evidence type="ECO:0000256" key="4">
    <source>
        <dbReference type="ARBA" id="ARBA00023136"/>
    </source>
</evidence>
<organism evidence="7 8">
    <name type="scientific">Salinimicrobium flavum</name>
    <dbReference type="NCBI Taxonomy" id="1737065"/>
    <lineage>
        <taxon>Bacteria</taxon>
        <taxon>Pseudomonadati</taxon>
        <taxon>Bacteroidota</taxon>
        <taxon>Flavobacteriia</taxon>
        <taxon>Flavobacteriales</taxon>
        <taxon>Flavobacteriaceae</taxon>
        <taxon>Salinimicrobium</taxon>
    </lineage>
</organism>
<dbReference type="Proteomes" id="UP001597468">
    <property type="component" value="Unassembled WGS sequence"/>
</dbReference>
<dbReference type="RefSeq" id="WP_380747911.1">
    <property type="nucleotide sequence ID" value="NZ_JBHULT010000005.1"/>
</dbReference>
<feature type="transmembrane region" description="Helical" evidence="5">
    <location>
        <begin position="79"/>
        <end position="96"/>
    </location>
</feature>
<comment type="caution">
    <text evidence="7">The sequence shown here is derived from an EMBL/GenBank/DDBJ whole genome shotgun (WGS) entry which is preliminary data.</text>
</comment>
<feature type="transmembrane region" description="Helical" evidence="5">
    <location>
        <begin position="207"/>
        <end position="230"/>
    </location>
</feature>
<evidence type="ECO:0000256" key="2">
    <source>
        <dbReference type="ARBA" id="ARBA00022692"/>
    </source>
</evidence>
<dbReference type="Gene3D" id="1.20.1420.30">
    <property type="entry name" value="NCX, central ion-binding region"/>
    <property type="match status" value="1"/>
</dbReference>
<protein>
    <submittedName>
        <fullName evidence="7">Calcium/sodium antiporter</fullName>
    </submittedName>
</protein>
<dbReference type="NCBIfam" id="TIGR00367">
    <property type="entry name" value="calcium/sodium antiporter"/>
    <property type="match status" value="1"/>
</dbReference>
<accession>A0ABW5IT81</accession>
<evidence type="ECO:0000256" key="3">
    <source>
        <dbReference type="ARBA" id="ARBA00022989"/>
    </source>
</evidence>
<proteinExistence type="predicted"/>
<dbReference type="InterPro" id="IPR004837">
    <property type="entry name" value="NaCa_Exmemb"/>
</dbReference>
<feature type="transmembrane region" description="Helical" evidence="5">
    <location>
        <begin position="297"/>
        <end position="315"/>
    </location>
</feature>
<feature type="transmembrane region" description="Helical" evidence="5">
    <location>
        <begin position="237"/>
        <end position="260"/>
    </location>
</feature>
<comment type="subcellular location">
    <subcellularLocation>
        <location evidence="1">Membrane</location>
        <topology evidence="1">Multi-pass membrane protein</topology>
    </subcellularLocation>
</comment>
<feature type="domain" description="Sodium/calcium exchanger membrane region" evidence="6">
    <location>
        <begin position="173"/>
        <end position="314"/>
    </location>
</feature>
<feature type="transmembrane region" description="Helical" evidence="5">
    <location>
        <begin position="135"/>
        <end position="151"/>
    </location>
</feature>
<dbReference type="EMBL" id="JBHULT010000005">
    <property type="protein sequence ID" value="MFD2516639.1"/>
    <property type="molecule type" value="Genomic_DNA"/>
</dbReference>
<sequence length="320" mass="34849">MILQFLLLIAGLLLLIKGADWLVENSSAFARKKKISDLAIGLTIVAFGTSAPELVVNVVAAYQGHQDIVFANVIGSNNFNLFFILGIAGLITPLLVQQTTVWKEIPISLLAAILLFFLVNNFFTGSEGSLDRWDGFILIFFFLAFLFYVYKQLKETPSTSLEAVKQVSNGKIFTFIVLGLAGLIIGGRLVVSSAMDIAGTLGVSEKIIGITIVAAGTSLPELATSVIAAFKKNNDIAVGNIIGSNIFNIFFILGLSSLVRPIAYDSLFNNDLYLLFGGTALLFLFMFLGGKRKLERWEAGVLLSVYLIYTSYLVMKEMSL</sequence>
<reference evidence="8" key="1">
    <citation type="journal article" date="2019" name="Int. J. Syst. Evol. Microbiol.">
        <title>The Global Catalogue of Microorganisms (GCM) 10K type strain sequencing project: providing services to taxonomists for standard genome sequencing and annotation.</title>
        <authorList>
            <consortium name="The Broad Institute Genomics Platform"/>
            <consortium name="The Broad Institute Genome Sequencing Center for Infectious Disease"/>
            <person name="Wu L."/>
            <person name="Ma J."/>
        </authorList>
    </citation>
    <scope>NUCLEOTIDE SEQUENCE [LARGE SCALE GENOMIC DNA]</scope>
    <source>
        <strain evidence="8">KCTC 42585</strain>
    </source>
</reference>
<keyword evidence="3 5" id="KW-1133">Transmembrane helix</keyword>
<keyword evidence="8" id="KW-1185">Reference proteome</keyword>